<reference evidence="2 3" key="1">
    <citation type="submission" date="2021-06" db="EMBL/GenBank/DDBJ databases">
        <authorList>
            <person name="Palmer J.M."/>
        </authorList>
    </citation>
    <scope>NUCLEOTIDE SEQUENCE [LARGE SCALE GENOMIC DNA]</scope>
    <source>
        <strain evidence="2 3">CL_MEX2019</strain>
        <tissue evidence="2">Muscle</tissue>
    </source>
</reference>
<feature type="region of interest" description="Disordered" evidence="1">
    <location>
        <begin position="1"/>
        <end position="26"/>
    </location>
</feature>
<sequence length="55" mass="6423">MFSKTSCERPLCPGNRKPTVGDSMSGRDLLSAQIELRQKEREVEQLRKKFQEKKQ</sequence>
<organism evidence="2 3">
    <name type="scientific">Characodon lateralis</name>
    <dbReference type="NCBI Taxonomy" id="208331"/>
    <lineage>
        <taxon>Eukaryota</taxon>
        <taxon>Metazoa</taxon>
        <taxon>Chordata</taxon>
        <taxon>Craniata</taxon>
        <taxon>Vertebrata</taxon>
        <taxon>Euteleostomi</taxon>
        <taxon>Actinopterygii</taxon>
        <taxon>Neopterygii</taxon>
        <taxon>Teleostei</taxon>
        <taxon>Neoteleostei</taxon>
        <taxon>Acanthomorphata</taxon>
        <taxon>Ovalentaria</taxon>
        <taxon>Atherinomorphae</taxon>
        <taxon>Cyprinodontiformes</taxon>
        <taxon>Goodeidae</taxon>
        <taxon>Characodon</taxon>
    </lineage>
</organism>
<dbReference type="Proteomes" id="UP001352852">
    <property type="component" value="Unassembled WGS sequence"/>
</dbReference>
<evidence type="ECO:0000313" key="2">
    <source>
        <dbReference type="EMBL" id="MED6265972.1"/>
    </source>
</evidence>
<gene>
    <name evidence="2" type="ORF">CHARACLAT_030873</name>
</gene>
<accession>A0ABU7CTG0</accession>
<evidence type="ECO:0000256" key="1">
    <source>
        <dbReference type="SAM" id="MobiDB-lite"/>
    </source>
</evidence>
<comment type="caution">
    <text evidence="2">The sequence shown here is derived from an EMBL/GenBank/DDBJ whole genome shotgun (WGS) entry which is preliminary data.</text>
</comment>
<feature type="non-terminal residue" evidence="2">
    <location>
        <position position="55"/>
    </location>
</feature>
<dbReference type="EMBL" id="JAHUTJ010004772">
    <property type="protein sequence ID" value="MED6265972.1"/>
    <property type="molecule type" value="Genomic_DNA"/>
</dbReference>
<name>A0ABU7CTG0_9TELE</name>
<evidence type="ECO:0000313" key="3">
    <source>
        <dbReference type="Proteomes" id="UP001352852"/>
    </source>
</evidence>
<proteinExistence type="predicted"/>
<keyword evidence="3" id="KW-1185">Reference proteome</keyword>
<protein>
    <submittedName>
        <fullName evidence="2">Uncharacterized protein</fullName>
    </submittedName>
</protein>